<reference evidence="2" key="1">
    <citation type="submission" date="2018-05" db="EMBL/GenBank/DDBJ databases">
        <authorList>
            <person name="Lanie J.A."/>
            <person name="Ng W.-L."/>
            <person name="Kazmierczak K.M."/>
            <person name="Andrzejewski T.M."/>
            <person name="Davidsen T.M."/>
            <person name="Wayne K.J."/>
            <person name="Tettelin H."/>
            <person name="Glass J.I."/>
            <person name="Rusch D."/>
            <person name="Podicherti R."/>
            <person name="Tsui H.-C.T."/>
            <person name="Winkler M.E."/>
        </authorList>
    </citation>
    <scope>NUCLEOTIDE SEQUENCE</scope>
</reference>
<gene>
    <name evidence="2" type="ORF">METZ01_LOCUS286161</name>
</gene>
<protein>
    <submittedName>
        <fullName evidence="2">Uncharacterized protein</fullName>
    </submittedName>
</protein>
<feature type="non-terminal residue" evidence="2">
    <location>
        <position position="1"/>
    </location>
</feature>
<proteinExistence type="predicted"/>
<keyword evidence="1" id="KW-0812">Transmembrane</keyword>
<sequence>VIYPSPKEIACSSKGERPCWLLARRALPLFLIASVLVAVYLPLAVRRSAWSDDYPMVFNGFNDKLLSEMRPVAALVYSVFLRLVD</sequence>
<dbReference type="AlphaFoldDB" id="A0A382LDU6"/>
<name>A0A382LDU6_9ZZZZ</name>
<evidence type="ECO:0000313" key="2">
    <source>
        <dbReference type="EMBL" id="SVC33307.1"/>
    </source>
</evidence>
<keyword evidence="1" id="KW-1133">Transmembrane helix</keyword>
<dbReference type="EMBL" id="UINC01085599">
    <property type="protein sequence ID" value="SVC33307.1"/>
    <property type="molecule type" value="Genomic_DNA"/>
</dbReference>
<organism evidence="2">
    <name type="scientific">marine metagenome</name>
    <dbReference type="NCBI Taxonomy" id="408172"/>
    <lineage>
        <taxon>unclassified sequences</taxon>
        <taxon>metagenomes</taxon>
        <taxon>ecological metagenomes</taxon>
    </lineage>
</organism>
<evidence type="ECO:0000256" key="1">
    <source>
        <dbReference type="SAM" id="Phobius"/>
    </source>
</evidence>
<keyword evidence="1" id="KW-0472">Membrane</keyword>
<feature type="transmembrane region" description="Helical" evidence="1">
    <location>
        <begin position="26"/>
        <end position="45"/>
    </location>
</feature>
<feature type="non-terminal residue" evidence="2">
    <location>
        <position position="85"/>
    </location>
</feature>
<accession>A0A382LDU6</accession>